<evidence type="ECO:0000259" key="8">
    <source>
        <dbReference type="PROSITE" id="PS50928"/>
    </source>
</evidence>
<dbReference type="PROSITE" id="PS50928">
    <property type="entry name" value="ABC_TM1"/>
    <property type="match status" value="1"/>
</dbReference>
<dbReference type="Pfam" id="PF00528">
    <property type="entry name" value="BPD_transp_1"/>
    <property type="match status" value="1"/>
</dbReference>
<sequence length="280" mass="30507">MAAVDQTGTMWSGPRYKQEAAQKRTGRSQYLLISVGSVLTVLILWWLITALDLVDPLFVPTPASVWDSFVTALTDGYRGRGLLVHLAVSLQRLFVALALAVVIAVPLGVLVGFSRRLEAALEPLINFYRVLPPLAYYPLLIIWMGISEVPKVTLLFLAGFAPLFISVVQGVRNVSKGRLDAARSLGASDRQVMRYVVLPSILPDLFTGLRVAIGFTYTTLVAAEMVAATVGIGWMVLDAGRYLQSDIVFMGIIVMGITGIALDSLAKYAQRRIVPWQGKG</sequence>
<dbReference type="Proteomes" id="UP001164390">
    <property type="component" value="Chromosome"/>
</dbReference>
<evidence type="ECO:0000256" key="2">
    <source>
        <dbReference type="ARBA" id="ARBA00022448"/>
    </source>
</evidence>
<dbReference type="SUPFAM" id="SSF161098">
    <property type="entry name" value="MetI-like"/>
    <property type="match status" value="1"/>
</dbReference>
<evidence type="ECO:0000313" key="9">
    <source>
        <dbReference type="EMBL" id="UYM07784.1"/>
    </source>
</evidence>
<dbReference type="FunFam" id="1.10.3720.10:FF:000003">
    <property type="entry name" value="Aliphatic sulfonate ABC transporter permease"/>
    <property type="match status" value="1"/>
</dbReference>
<gene>
    <name evidence="9" type="ORF">L0C25_12155</name>
</gene>
<dbReference type="GO" id="GO:0010438">
    <property type="term" value="P:cellular response to sulfur starvation"/>
    <property type="evidence" value="ECO:0007669"/>
    <property type="project" value="TreeGrafter"/>
</dbReference>
<keyword evidence="10" id="KW-1185">Reference proteome</keyword>
<dbReference type="KEGG" id="sgrg:L0C25_12155"/>
<keyword evidence="5 7" id="KW-1133">Transmembrane helix</keyword>
<accession>A0AA46YNM7</accession>
<comment type="subcellular location">
    <subcellularLocation>
        <location evidence="1 7">Cell membrane</location>
        <topology evidence="1 7">Multi-pass membrane protein</topology>
    </subcellularLocation>
</comment>
<feature type="transmembrane region" description="Helical" evidence="7">
    <location>
        <begin position="93"/>
        <end position="114"/>
    </location>
</feature>
<evidence type="ECO:0000256" key="3">
    <source>
        <dbReference type="ARBA" id="ARBA00022475"/>
    </source>
</evidence>
<dbReference type="InterPro" id="IPR000515">
    <property type="entry name" value="MetI-like"/>
</dbReference>
<feature type="transmembrane region" description="Helical" evidence="7">
    <location>
        <begin position="126"/>
        <end position="146"/>
    </location>
</feature>
<keyword evidence="2 7" id="KW-0813">Transport</keyword>
<dbReference type="PANTHER" id="PTHR30151">
    <property type="entry name" value="ALKANE SULFONATE ABC TRANSPORTER-RELATED, MEMBRANE SUBUNIT"/>
    <property type="match status" value="1"/>
</dbReference>
<name>A0AA46YNM7_9ACTN</name>
<evidence type="ECO:0000256" key="7">
    <source>
        <dbReference type="RuleBase" id="RU363032"/>
    </source>
</evidence>
<protein>
    <submittedName>
        <fullName evidence="9">ABC transporter permease subunit</fullName>
    </submittedName>
</protein>
<evidence type="ECO:0000256" key="5">
    <source>
        <dbReference type="ARBA" id="ARBA00022989"/>
    </source>
</evidence>
<keyword evidence="4 7" id="KW-0812">Transmembrane</keyword>
<dbReference type="AlphaFoldDB" id="A0AA46YNM7"/>
<feature type="domain" description="ABC transmembrane type-1" evidence="8">
    <location>
        <begin position="86"/>
        <end position="266"/>
    </location>
</feature>
<dbReference type="GO" id="GO:0005886">
    <property type="term" value="C:plasma membrane"/>
    <property type="evidence" value="ECO:0007669"/>
    <property type="project" value="UniProtKB-SubCell"/>
</dbReference>
<keyword evidence="6 7" id="KW-0472">Membrane</keyword>
<reference evidence="9" key="1">
    <citation type="submission" date="2022-01" db="EMBL/GenBank/DDBJ databases">
        <title>Nocardioidaceae gen. sp. A5X3R13.</title>
        <authorList>
            <person name="Lopez Marin M.A."/>
            <person name="Uhlik O."/>
        </authorList>
    </citation>
    <scope>NUCLEOTIDE SEQUENCE</scope>
    <source>
        <strain evidence="9">A5X3R13</strain>
    </source>
</reference>
<comment type="similarity">
    <text evidence="7">Belongs to the binding-protein-dependent transport system permease family.</text>
</comment>
<dbReference type="Gene3D" id="1.10.3720.10">
    <property type="entry name" value="MetI-like"/>
    <property type="match status" value="1"/>
</dbReference>
<organism evidence="9 10">
    <name type="scientific">Solicola gregarius</name>
    <dbReference type="NCBI Taxonomy" id="2908642"/>
    <lineage>
        <taxon>Bacteria</taxon>
        <taxon>Bacillati</taxon>
        <taxon>Actinomycetota</taxon>
        <taxon>Actinomycetes</taxon>
        <taxon>Propionibacteriales</taxon>
        <taxon>Nocardioidaceae</taxon>
        <taxon>Solicola</taxon>
    </lineage>
</organism>
<feature type="transmembrane region" description="Helical" evidence="7">
    <location>
        <begin position="247"/>
        <end position="266"/>
    </location>
</feature>
<dbReference type="PANTHER" id="PTHR30151:SF25">
    <property type="entry name" value="TAURINE TRANSPORT SYSTEM PERMEASE PROTEIN TAUC"/>
    <property type="match status" value="1"/>
</dbReference>
<evidence type="ECO:0000256" key="6">
    <source>
        <dbReference type="ARBA" id="ARBA00023136"/>
    </source>
</evidence>
<evidence type="ECO:0000256" key="1">
    <source>
        <dbReference type="ARBA" id="ARBA00004651"/>
    </source>
</evidence>
<proteinExistence type="inferred from homology"/>
<dbReference type="InterPro" id="IPR035906">
    <property type="entry name" value="MetI-like_sf"/>
</dbReference>
<feature type="transmembrane region" description="Helical" evidence="7">
    <location>
        <begin position="215"/>
        <end position="235"/>
    </location>
</feature>
<feature type="transmembrane region" description="Helical" evidence="7">
    <location>
        <begin position="30"/>
        <end position="48"/>
    </location>
</feature>
<evidence type="ECO:0000313" key="10">
    <source>
        <dbReference type="Proteomes" id="UP001164390"/>
    </source>
</evidence>
<keyword evidence="3" id="KW-1003">Cell membrane</keyword>
<dbReference type="EMBL" id="CP094970">
    <property type="protein sequence ID" value="UYM07784.1"/>
    <property type="molecule type" value="Genomic_DNA"/>
</dbReference>
<feature type="transmembrane region" description="Helical" evidence="7">
    <location>
        <begin position="152"/>
        <end position="171"/>
    </location>
</feature>
<dbReference type="CDD" id="cd06261">
    <property type="entry name" value="TM_PBP2"/>
    <property type="match status" value="1"/>
</dbReference>
<evidence type="ECO:0000256" key="4">
    <source>
        <dbReference type="ARBA" id="ARBA00022692"/>
    </source>
</evidence>
<dbReference type="RefSeq" id="WP_271636758.1">
    <property type="nucleotide sequence ID" value="NZ_CP094970.1"/>
</dbReference>
<dbReference type="GO" id="GO:0042918">
    <property type="term" value="P:alkanesulfonate transmembrane transport"/>
    <property type="evidence" value="ECO:0007669"/>
    <property type="project" value="UniProtKB-ARBA"/>
</dbReference>